<proteinExistence type="predicted"/>
<feature type="transmembrane region" description="Helical" evidence="1">
    <location>
        <begin position="110"/>
        <end position="136"/>
    </location>
</feature>
<evidence type="ECO:0000313" key="3">
    <source>
        <dbReference type="Proteomes" id="UP000196230"/>
    </source>
</evidence>
<organism evidence="2 3">
    <name type="scientific">Micrococcus lylae</name>
    <dbReference type="NCBI Taxonomy" id="1273"/>
    <lineage>
        <taxon>Bacteria</taxon>
        <taxon>Bacillati</taxon>
        <taxon>Actinomycetota</taxon>
        <taxon>Actinomycetes</taxon>
        <taxon>Micrococcales</taxon>
        <taxon>Micrococcaceae</taxon>
        <taxon>Micrococcus</taxon>
    </lineage>
</organism>
<dbReference type="Proteomes" id="UP000196230">
    <property type="component" value="Unassembled WGS sequence"/>
</dbReference>
<gene>
    <name evidence="2" type="ORF">FM125_04345</name>
</gene>
<keyword evidence="1" id="KW-0472">Membrane</keyword>
<evidence type="ECO:0000313" key="2">
    <source>
        <dbReference type="EMBL" id="SJN22858.1"/>
    </source>
</evidence>
<dbReference type="EMBL" id="FUKP01000026">
    <property type="protein sequence ID" value="SJN22858.1"/>
    <property type="molecule type" value="Genomic_DNA"/>
</dbReference>
<name>A0A1R4IT12_9MICC</name>
<keyword evidence="1" id="KW-0812">Transmembrane</keyword>
<accession>A0A1R4IT12</accession>
<feature type="transmembrane region" description="Helical" evidence="1">
    <location>
        <begin position="68"/>
        <end position="90"/>
    </location>
</feature>
<keyword evidence="1" id="KW-1133">Transmembrane helix</keyword>
<sequence>MLWVGLGGAVGVLLNAGTHALLDGPGLALFGPAAGSTPAMVVANLLGAFLLGLLNGRARTSRAPWDERVTAALGTGVLGAYTSFSALAALLGTPVTAALSAPGTASAERILGGLGAGLLLVAAVAAAGTLCAWAGLRAGSRSGAADPAREAAR</sequence>
<feature type="transmembrane region" description="Helical" evidence="1">
    <location>
        <begin position="36"/>
        <end position="56"/>
    </location>
</feature>
<evidence type="ECO:0000256" key="1">
    <source>
        <dbReference type="SAM" id="Phobius"/>
    </source>
</evidence>
<protein>
    <recommendedName>
        <fullName evidence="4">Fluoride ion transporter CrcB</fullName>
    </recommendedName>
</protein>
<dbReference type="AlphaFoldDB" id="A0A1R4IT12"/>
<evidence type="ECO:0008006" key="4">
    <source>
        <dbReference type="Google" id="ProtNLM"/>
    </source>
</evidence>
<reference evidence="2 3" key="1">
    <citation type="submission" date="2017-02" db="EMBL/GenBank/DDBJ databases">
        <authorList>
            <person name="Peterson S.W."/>
        </authorList>
    </citation>
    <scope>NUCLEOTIDE SEQUENCE [LARGE SCALE GENOMIC DNA]</scope>
    <source>
        <strain evidence="2 3">2B3F</strain>
    </source>
</reference>